<comment type="caution">
    <text evidence="1">The sequence shown here is derived from an EMBL/GenBank/DDBJ whole genome shotgun (WGS) entry which is preliminary data.</text>
</comment>
<gene>
    <name evidence="1" type="ORF">E4K67_12150</name>
</gene>
<dbReference type="OrthoDB" id="1953381at2"/>
<reference evidence="1 2" key="1">
    <citation type="submission" date="2019-03" db="EMBL/GenBank/DDBJ databases">
        <title>Draft Genome Sequence of Desulfosporosinus fructosivorans Strain 63.6F, Isolated from Marine Sediment in the Baltic Sea.</title>
        <authorList>
            <person name="Hausmann B."/>
            <person name="Vandieken V."/>
            <person name="Pjevac P."/>
            <person name="Schreck K."/>
            <person name="Herbold C.W."/>
            <person name="Loy A."/>
        </authorList>
    </citation>
    <scope>NUCLEOTIDE SEQUENCE [LARGE SCALE GENOMIC DNA]</scope>
    <source>
        <strain evidence="1 2">63.6F</strain>
    </source>
</reference>
<dbReference type="EMBL" id="SPQQ01000004">
    <property type="protein sequence ID" value="TGE37500.1"/>
    <property type="molecule type" value="Genomic_DNA"/>
</dbReference>
<protein>
    <recommendedName>
        <fullName evidence="3">Flp pilus assembly protein RcpC/CpaB domain-containing protein</fullName>
    </recommendedName>
</protein>
<accession>A0A4Z0R3X9</accession>
<proteinExistence type="predicted"/>
<evidence type="ECO:0000313" key="1">
    <source>
        <dbReference type="EMBL" id="TGE37500.1"/>
    </source>
</evidence>
<organism evidence="1 2">
    <name type="scientific">Desulfosporosinus fructosivorans</name>
    <dbReference type="NCBI Taxonomy" id="2018669"/>
    <lineage>
        <taxon>Bacteria</taxon>
        <taxon>Bacillati</taxon>
        <taxon>Bacillota</taxon>
        <taxon>Clostridia</taxon>
        <taxon>Eubacteriales</taxon>
        <taxon>Desulfitobacteriaceae</taxon>
        <taxon>Desulfosporosinus</taxon>
    </lineage>
</organism>
<sequence>MPGDYVDILVSSGKQTNGQPSQLNTLFRHKRIVAVFNAGAQKIESRSTANAAGGLSMTPAAVYTLASVTIAASSTQERDQIMSAGKVVLSISPWEGETSP</sequence>
<dbReference type="AlphaFoldDB" id="A0A4Z0R3X9"/>
<keyword evidence="2" id="KW-1185">Reference proteome</keyword>
<evidence type="ECO:0008006" key="3">
    <source>
        <dbReference type="Google" id="ProtNLM"/>
    </source>
</evidence>
<evidence type="ECO:0000313" key="2">
    <source>
        <dbReference type="Proteomes" id="UP000298460"/>
    </source>
</evidence>
<name>A0A4Z0R3X9_9FIRM</name>
<dbReference type="Proteomes" id="UP000298460">
    <property type="component" value="Unassembled WGS sequence"/>
</dbReference>
<dbReference type="RefSeq" id="WP_158408461.1">
    <property type="nucleotide sequence ID" value="NZ_SPQQ01000004.1"/>
</dbReference>